<dbReference type="AlphaFoldDB" id="A0A964V1J1"/>
<feature type="compositionally biased region" description="Basic and acidic residues" evidence="1">
    <location>
        <begin position="24"/>
        <end position="34"/>
    </location>
</feature>
<feature type="non-terminal residue" evidence="2">
    <location>
        <position position="1"/>
    </location>
</feature>
<name>A0A964V1J1_9PROT</name>
<organism evidence="2 3">
    <name type="scientific">Candidatus Fonsibacter lacus</name>
    <dbReference type="NCBI Taxonomy" id="2576439"/>
    <lineage>
        <taxon>Bacteria</taxon>
        <taxon>Pseudomonadati</taxon>
        <taxon>Pseudomonadota</taxon>
        <taxon>Alphaproteobacteria</taxon>
        <taxon>Candidatus Pelagibacterales</taxon>
        <taxon>Candidatus Pelagibacterales incertae sedis</taxon>
        <taxon>Candidatus Fonsibacter</taxon>
    </lineage>
</organism>
<evidence type="ECO:0000313" key="2">
    <source>
        <dbReference type="EMBL" id="NBN88439.1"/>
    </source>
</evidence>
<keyword evidence="2" id="KW-0240">DNA-directed RNA polymerase</keyword>
<keyword evidence="2" id="KW-0804">Transcription</keyword>
<evidence type="ECO:0000313" key="3">
    <source>
        <dbReference type="Proteomes" id="UP000713222"/>
    </source>
</evidence>
<dbReference type="EMBL" id="RGET01000125">
    <property type="protein sequence ID" value="NBN88439.1"/>
    <property type="molecule type" value="Genomic_DNA"/>
</dbReference>
<reference evidence="2" key="1">
    <citation type="submission" date="2018-10" db="EMBL/GenBank/DDBJ databases">
        <title>Iterative Subtractive Binning of Freshwater Chronoseries Metagenomes Recovers Nearly Complete Genomes from over Four Hundred Novel Species.</title>
        <authorList>
            <person name="Rodriguez-R L.M."/>
            <person name="Tsementzi D."/>
            <person name="Luo C."/>
            <person name="Konstantinidis K.T."/>
        </authorList>
    </citation>
    <scope>NUCLEOTIDE SEQUENCE</scope>
    <source>
        <strain evidence="2">WB7_6_001</strain>
    </source>
</reference>
<proteinExistence type="predicted"/>
<protein>
    <submittedName>
        <fullName evidence="2">DNA-directed RNA polymerase subunit omega</fullName>
    </submittedName>
</protein>
<dbReference type="Proteomes" id="UP000713222">
    <property type="component" value="Unassembled WGS sequence"/>
</dbReference>
<feature type="region of interest" description="Disordered" evidence="1">
    <location>
        <begin position="1"/>
        <end position="34"/>
    </location>
</feature>
<dbReference type="GO" id="GO:0000428">
    <property type="term" value="C:DNA-directed RNA polymerase complex"/>
    <property type="evidence" value="ECO:0007669"/>
    <property type="project" value="UniProtKB-KW"/>
</dbReference>
<comment type="caution">
    <text evidence="2">The sequence shown here is derived from an EMBL/GenBank/DDBJ whole genome shotgun (WGS) entry which is preliminary data.</text>
</comment>
<evidence type="ECO:0000256" key="1">
    <source>
        <dbReference type="SAM" id="MobiDB-lite"/>
    </source>
</evidence>
<sequence>AGAESEAIEADDDDLDDDIALDAAPEKEATEDKA</sequence>
<accession>A0A964V1J1</accession>
<gene>
    <name evidence="2" type="ORF">EBV32_05070</name>
</gene>
<feature type="compositionally biased region" description="Acidic residues" evidence="1">
    <location>
        <begin position="1"/>
        <end position="20"/>
    </location>
</feature>